<accession>A0A939SR46</accession>
<dbReference type="EMBL" id="JAGETQ010000015">
    <property type="protein sequence ID" value="MBO1915943.1"/>
    <property type="molecule type" value="Genomic_DNA"/>
</dbReference>
<evidence type="ECO:0000313" key="1">
    <source>
        <dbReference type="EMBL" id="MBO1915943.1"/>
    </source>
</evidence>
<protein>
    <submittedName>
        <fullName evidence="1">Uncharacterized protein</fullName>
    </submittedName>
</protein>
<reference evidence="1" key="1">
    <citation type="submission" date="2021-03" db="EMBL/GenBank/DDBJ databases">
        <title>Molecular epidemiology and mechanisms of colistin and carbapenem resistance in Enterobacteriaceae from clinical isolates, the environment and porcine samples in Pretoria, South Africa.</title>
        <authorList>
            <person name="Bogoshi D."/>
            <person name="Mbelle N.M."/>
            <person name="Naidoo V."/>
            <person name="Osei Sekyere J."/>
        </authorList>
    </citation>
    <scope>NUCLEOTIDE SEQUENCE</scope>
    <source>
        <strain evidence="1">C052</strain>
    </source>
</reference>
<comment type="caution">
    <text evidence="1">The sequence shown here is derived from an EMBL/GenBank/DDBJ whole genome shotgun (WGS) entry which is preliminary data.</text>
</comment>
<gene>
    <name evidence="1" type="ORF">J4727_04755</name>
</gene>
<proteinExistence type="predicted"/>
<organism evidence="1 2">
    <name type="scientific">Providencia rettgeri</name>
    <dbReference type="NCBI Taxonomy" id="587"/>
    <lineage>
        <taxon>Bacteria</taxon>
        <taxon>Pseudomonadati</taxon>
        <taxon>Pseudomonadota</taxon>
        <taxon>Gammaproteobacteria</taxon>
        <taxon>Enterobacterales</taxon>
        <taxon>Morganellaceae</taxon>
        <taxon>Providencia</taxon>
    </lineage>
</organism>
<dbReference type="Proteomes" id="UP000664477">
    <property type="component" value="Unassembled WGS sequence"/>
</dbReference>
<sequence length="68" mass="7962">MKCKVINKAGQYGFFIFYNDEVIAEKRRRLYVMETYSGSNLLYVTRDINDCIWPTDSLTIHAVLIKPV</sequence>
<name>A0A939SR46_PRORE</name>
<dbReference type="AlphaFoldDB" id="A0A939SR46"/>
<evidence type="ECO:0000313" key="2">
    <source>
        <dbReference type="Proteomes" id="UP000664477"/>
    </source>
</evidence>